<evidence type="ECO:0000313" key="1">
    <source>
        <dbReference type="EMBL" id="CYU90064.1"/>
    </source>
</evidence>
<sequence length="30" mass="3693">MTQFMNETNRKFEVANQEFIRINVTWKCTI</sequence>
<gene>
    <name evidence="1" type="ORF">ERS132385_01885</name>
</gene>
<dbReference type="EMBL" id="FIFW01000023">
    <property type="protein sequence ID" value="CYU90064.1"/>
    <property type="molecule type" value="Genomic_DNA"/>
</dbReference>
<name>A0A0Z8G0W9_STRSU</name>
<proteinExistence type="predicted"/>
<protein>
    <submittedName>
        <fullName evidence="1">Uncharacterized protein</fullName>
    </submittedName>
</protein>
<organism evidence="1 2">
    <name type="scientific">Streptococcus suis</name>
    <dbReference type="NCBI Taxonomy" id="1307"/>
    <lineage>
        <taxon>Bacteria</taxon>
        <taxon>Bacillati</taxon>
        <taxon>Bacillota</taxon>
        <taxon>Bacilli</taxon>
        <taxon>Lactobacillales</taxon>
        <taxon>Streptococcaceae</taxon>
        <taxon>Streptococcus</taxon>
    </lineage>
</organism>
<dbReference type="AlphaFoldDB" id="A0A0Z8G0W9"/>
<reference evidence="1 2" key="1">
    <citation type="submission" date="2016-02" db="EMBL/GenBank/DDBJ databases">
        <authorList>
            <consortium name="Pathogen Informatics"/>
        </authorList>
    </citation>
    <scope>NUCLEOTIDE SEQUENCE [LARGE SCALE GENOMIC DNA]</scope>
    <source>
        <strain evidence="1 2">LSS23</strain>
    </source>
</reference>
<accession>A0A0Z8G0W9</accession>
<dbReference type="Proteomes" id="UP000073434">
    <property type="component" value="Unassembled WGS sequence"/>
</dbReference>
<evidence type="ECO:0000313" key="2">
    <source>
        <dbReference type="Proteomes" id="UP000073434"/>
    </source>
</evidence>